<sequence length="59" mass="6919">MRSTCDNFYTLILKIQYRSLTATDEALTYICSTCYVINLLKQNIISKKARAITPHERKY</sequence>
<evidence type="ECO:0000313" key="2">
    <source>
        <dbReference type="Proteomes" id="UP000324222"/>
    </source>
</evidence>
<dbReference type="Proteomes" id="UP000324222">
    <property type="component" value="Unassembled WGS sequence"/>
</dbReference>
<dbReference type="AlphaFoldDB" id="A0A5B7EER8"/>
<dbReference type="EMBL" id="VSRR010002505">
    <property type="protein sequence ID" value="MPC31789.1"/>
    <property type="molecule type" value="Genomic_DNA"/>
</dbReference>
<name>A0A5B7EER8_PORTR</name>
<accession>A0A5B7EER8</accession>
<gene>
    <name evidence="1" type="ORF">E2C01_025085</name>
</gene>
<proteinExistence type="predicted"/>
<keyword evidence="2" id="KW-1185">Reference proteome</keyword>
<organism evidence="1 2">
    <name type="scientific">Portunus trituberculatus</name>
    <name type="common">Swimming crab</name>
    <name type="synonym">Neptunus trituberculatus</name>
    <dbReference type="NCBI Taxonomy" id="210409"/>
    <lineage>
        <taxon>Eukaryota</taxon>
        <taxon>Metazoa</taxon>
        <taxon>Ecdysozoa</taxon>
        <taxon>Arthropoda</taxon>
        <taxon>Crustacea</taxon>
        <taxon>Multicrustacea</taxon>
        <taxon>Malacostraca</taxon>
        <taxon>Eumalacostraca</taxon>
        <taxon>Eucarida</taxon>
        <taxon>Decapoda</taxon>
        <taxon>Pleocyemata</taxon>
        <taxon>Brachyura</taxon>
        <taxon>Eubrachyura</taxon>
        <taxon>Portunoidea</taxon>
        <taxon>Portunidae</taxon>
        <taxon>Portuninae</taxon>
        <taxon>Portunus</taxon>
    </lineage>
</organism>
<evidence type="ECO:0000313" key="1">
    <source>
        <dbReference type="EMBL" id="MPC31789.1"/>
    </source>
</evidence>
<reference evidence="1 2" key="1">
    <citation type="submission" date="2019-05" db="EMBL/GenBank/DDBJ databases">
        <title>Another draft genome of Portunus trituberculatus and its Hox gene families provides insights of decapod evolution.</title>
        <authorList>
            <person name="Jeong J.-H."/>
            <person name="Song I."/>
            <person name="Kim S."/>
            <person name="Choi T."/>
            <person name="Kim D."/>
            <person name="Ryu S."/>
            <person name="Kim W."/>
        </authorList>
    </citation>
    <scope>NUCLEOTIDE SEQUENCE [LARGE SCALE GENOMIC DNA]</scope>
    <source>
        <tissue evidence="1">Muscle</tissue>
    </source>
</reference>
<comment type="caution">
    <text evidence="1">The sequence shown here is derived from an EMBL/GenBank/DDBJ whole genome shotgun (WGS) entry which is preliminary data.</text>
</comment>
<protein>
    <submittedName>
        <fullName evidence="1">Uncharacterized protein</fullName>
    </submittedName>
</protein>